<dbReference type="EMBL" id="UFXL01000001">
    <property type="protein sequence ID" value="SUY77839.1"/>
    <property type="molecule type" value="Genomic_DNA"/>
</dbReference>
<protein>
    <recommendedName>
        <fullName evidence="3">Transposase</fullName>
    </recommendedName>
</protein>
<organism evidence="1 2">
    <name type="scientific">Comamonas testosteroni</name>
    <name type="common">Pseudomonas testosteroni</name>
    <dbReference type="NCBI Taxonomy" id="285"/>
    <lineage>
        <taxon>Bacteria</taxon>
        <taxon>Pseudomonadati</taxon>
        <taxon>Pseudomonadota</taxon>
        <taxon>Betaproteobacteria</taxon>
        <taxon>Burkholderiales</taxon>
        <taxon>Comamonadaceae</taxon>
        <taxon>Comamonas</taxon>
    </lineage>
</organism>
<name>A0A8B4S2Z6_COMTE</name>
<keyword evidence="2" id="KW-1185">Reference proteome</keyword>
<evidence type="ECO:0008006" key="3">
    <source>
        <dbReference type="Google" id="ProtNLM"/>
    </source>
</evidence>
<evidence type="ECO:0000313" key="2">
    <source>
        <dbReference type="Proteomes" id="UP000255070"/>
    </source>
</evidence>
<comment type="caution">
    <text evidence="1">The sequence shown here is derived from an EMBL/GenBank/DDBJ whole genome shotgun (WGS) entry which is preliminary data.</text>
</comment>
<proteinExistence type="predicted"/>
<dbReference type="PANTHER" id="PTHR33055">
    <property type="entry name" value="TRANSPOSASE FOR INSERTION SEQUENCE ELEMENT IS1111A"/>
    <property type="match status" value="1"/>
</dbReference>
<dbReference type="InterPro" id="IPR047650">
    <property type="entry name" value="Transpos_IS110"/>
</dbReference>
<dbReference type="AlphaFoldDB" id="A0A8B4S2Z6"/>
<dbReference type="Proteomes" id="UP000255070">
    <property type="component" value="Unassembled WGS sequence"/>
</dbReference>
<accession>A0A8B4S2Z6</accession>
<dbReference type="PANTHER" id="PTHR33055:SF3">
    <property type="entry name" value="PUTATIVE TRANSPOSASE FOR IS117-RELATED"/>
    <property type="match status" value="1"/>
</dbReference>
<gene>
    <name evidence="1" type="ORF">NCTC10698_02748</name>
</gene>
<reference evidence="1 2" key="1">
    <citation type="submission" date="2018-06" db="EMBL/GenBank/DDBJ databases">
        <authorList>
            <consortium name="Pathogen Informatics"/>
            <person name="Doyle S."/>
        </authorList>
    </citation>
    <scope>NUCLEOTIDE SEQUENCE [LARGE SCALE GENOMIC DNA]</scope>
    <source>
        <strain evidence="1 2">NCTC10698</strain>
    </source>
</reference>
<evidence type="ECO:0000313" key="1">
    <source>
        <dbReference type="EMBL" id="SUY77839.1"/>
    </source>
</evidence>
<sequence length="230" mass="24825">MQNIVRVGVDLAKNVLQAHAVNAQGRMVTNRAIQRSKFLAWCAQLPAGCLMVMEACGGAHHWCSAVAAHGLGCTHDGSSIGCTLSLAGQERKQNANYAAAICEAASRPQMRLVPVKTSEQQGILCVHQPREGSMRNAQHASNVFEKCSPSLASSCRKAPEACAPICTISWKMRAMTSQAQPALRYSVHSCIDKSSMNIFTGVSSVLQLTVKKMPRCSELPPSRAWDHSLH</sequence>